<dbReference type="InterPro" id="IPR022644">
    <property type="entry name" value="De-COase2_N"/>
</dbReference>
<evidence type="ECO:0000259" key="10">
    <source>
        <dbReference type="Pfam" id="PF02784"/>
    </source>
</evidence>
<dbReference type="GO" id="GO:0004586">
    <property type="term" value="F:ornithine decarboxylase activity"/>
    <property type="evidence" value="ECO:0007669"/>
    <property type="project" value="UniProtKB-EC"/>
</dbReference>
<dbReference type="eggNOG" id="COG0019">
    <property type="taxonomic scope" value="Bacteria"/>
</dbReference>
<dbReference type="Gene3D" id="3.20.20.10">
    <property type="entry name" value="Alanine racemase"/>
    <property type="match status" value="1"/>
</dbReference>
<comment type="catalytic activity">
    <reaction evidence="7">
        <text>L-ornithine + H(+) = putrescine + CO2</text>
        <dbReference type="Rhea" id="RHEA:22964"/>
        <dbReference type="ChEBI" id="CHEBI:15378"/>
        <dbReference type="ChEBI" id="CHEBI:16526"/>
        <dbReference type="ChEBI" id="CHEBI:46911"/>
        <dbReference type="ChEBI" id="CHEBI:326268"/>
        <dbReference type="EC" id="4.1.1.17"/>
    </reaction>
</comment>
<evidence type="ECO:0000256" key="5">
    <source>
        <dbReference type="ARBA" id="ARBA00034115"/>
    </source>
</evidence>
<dbReference type="InterPro" id="IPR029066">
    <property type="entry name" value="PLP-binding_barrel"/>
</dbReference>
<dbReference type="InterPro" id="IPR009006">
    <property type="entry name" value="Ala_racemase/Decarboxylase_C"/>
</dbReference>
<evidence type="ECO:0000313" key="12">
    <source>
        <dbReference type="Proteomes" id="UP000005952"/>
    </source>
</evidence>
<feature type="region of interest" description="Disordered" evidence="9">
    <location>
        <begin position="8"/>
        <end position="28"/>
    </location>
</feature>
<proteinExistence type="inferred from homology"/>
<dbReference type="Proteomes" id="UP000005952">
    <property type="component" value="Chromosome"/>
</dbReference>
<dbReference type="Pfam" id="PF02784">
    <property type="entry name" value="Orn_Arg_deC_N"/>
    <property type="match status" value="1"/>
</dbReference>
<evidence type="ECO:0000256" key="7">
    <source>
        <dbReference type="ARBA" id="ARBA00049127"/>
    </source>
</evidence>
<evidence type="ECO:0000256" key="6">
    <source>
        <dbReference type="ARBA" id="ARBA00034138"/>
    </source>
</evidence>
<dbReference type="InterPro" id="IPR022653">
    <property type="entry name" value="De-COase2_pyr-phos_BS"/>
</dbReference>
<evidence type="ECO:0000256" key="8">
    <source>
        <dbReference type="PIRSR" id="PIRSR600183-50"/>
    </source>
</evidence>
<dbReference type="EC" id="4.1.1.17" evidence="6"/>
<evidence type="ECO:0000256" key="3">
    <source>
        <dbReference type="ARBA" id="ARBA00022898"/>
    </source>
</evidence>
<dbReference type="PROSITE" id="PS00879">
    <property type="entry name" value="ODR_DC_2_2"/>
    <property type="match status" value="1"/>
</dbReference>
<reference evidence="11 12" key="1">
    <citation type="journal article" date="2013" name="Genome Announc.">
        <title>Genome sequences for three denitrifying bacterial strains isolated from a uranium- and nitrate-contaminated subsurface environment.</title>
        <authorList>
            <person name="Venkatramanan R."/>
            <person name="Prakash O."/>
            <person name="Woyke T."/>
            <person name="Chain P."/>
            <person name="Goodwin L.A."/>
            <person name="Watson D."/>
            <person name="Brooks S."/>
            <person name="Kostka J.E."/>
            <person name="Green S.J."/>
        </authorList>
    </citation>
    <scope>NUCLEOTIDE SEQUENCE [LARGE SCALE GENOMIC DNA]</scope>
    <source>
        <strain evidence="11 12">1NES1</strain>
    </source>
</reference>
<sequence length="422" mass="46285">MQAFIAARKVGTARPPQTNTDGPSSGGSFAMEKFATALEMVTEMKPEGPVFAARPHAAGRAARWFIKNFPGEVAYAYKANSSVFLLGALYGAGITQFDVASVAELEDAATIPGVRLHFMHPVKSRYAIRRAYFDYDIKCFALDTEEELQKIVEETEGAKDLELFVRISVPAKNSRVPLEHKFGVTGQKAQRLLVKTRQVADELGITFHVGSQTTTPDAYGMAFEEAKKLIVKAGVVVDAIDIGGGFPSRYTDSVPARLSDFIDVIKASMAKMPVTEHCRLICEPGRALVAEAESLIVKVDLRKSGNQLFINDGGYGALFDSAHMGFVFPVRLIREGLDPNEPLEPFEFWGPTCDSIDRMKGPFMLPRSVREGDYIEIGNIGAYGRALATRFNGYGQYADVILQDEPMYSIYAEELAPVARNA</sequence>
<dbReference type="SUPFAM" id="SSF50621">
    <property type="entry name" value="Alanine racemase C-terminal domain-like"/>
    <property type="match status" value="1"/>
</dbReference>
<dbReference type="InterPro" id="IPR002433">
    <property type="entry name" value="Orn_de-COase"/>
</dbReference>
<feature type="domain" description="Orn/DAP/Arg decarboxylase 2 N-terminal" evidence="10">
    <location>
        <begin position="65"/>
        <end position="290"/>
    </location>
</feature>
<organism evidence="11 12">
    <name type="scientific">Hyphomicrobium denitrificans 1NES1</name>
    <dbReference type="NCBI Taxonomy" id="670307"/>
    <lineage>
        <taxon>Bacteria</taxon>
        <taxon>Pseudomonadati</taxon>
        <taxon>Pseudomonadota</taxon>
        <taxon>Alphaproteobacteria</taxon>
        <taxon>Hyphomicrobiales</taxon>
        <taxon>Hyphomicrobiaceae</taxon>
        <taxon>Hyphomicrobium</taxon>
    </lineage>
</organism>
<comment type="pathway">
    <text evidence="5">Amine and polyamine biosynthesis; putrescine biosynthesis via L-ornithine pathway; putrescine from L-ornithine: step 1/1.</text>
</comment>
<dbReference type="GO" id="GO:0005737">
    <property type="term" value="C:cytoplasm"/>
    <property type="evidence" value="ECO:0007669"/>
    <property type="project" value="TreeGrafter"/>
</dbReference>
<evidence type="ECO:0000256" key="1">
    <source>
        <dbReference type="ARBA" id="ARBA00001933"/>
    </source>
</evidence>
<dbReference type="PROSITE" id="PS00878">
    <property type="entry name" value="ODR_DC_2_1"/>
    <property type="match status" value="1"/>
</dbReference>
<evidence type="ECO:0000313" key="11">
    <source>
        <dbReference type="EMBL" id="AGK57896.1"/>
    </source>
</evidence>
<dbReference type="InterPro" id="IPR000183">
    <property type="entry name" value="Orn/DAP/Arg_de-COase"/>
</dbReference>
<feature type="active site" description="Proton donor" evidence="8">
    <location>
        <position position="353"/>
    </location>
</feature>
<evidence type="ECO:0000256" key="2">
    <source>
        <dbReference type="ARBA" id="ARBA00008872"/>
    </source>
</evidence>
<evidence type="ECO:0000256" key="4">
    <source>
        <dbReference type="ARBA" id="ARBA00023239"/>
    </source>
</evidence>
<feature type="compositionally biased region" description="Polar residues" evidence="9">
    <location>
        <begin position="15"/>
        <end position="27"/>
    </location>
</feature>
<keyword evidence="12" id="KW-1185">Reference proteome</keyword>
<dbReference type="PRINTS" id="PR01179">
    <property type="entry name" value="ODADCRBXLASE"/>
</dbReference>
<accession>N0BBJ4</accession>
<keyword evidence="4" id="KW-0456">Lyase</keyword>
<gene>
    <name evidence="11" type="ORF">HYPDE_31108</name>
</gene>
<feature type="modified residue" description="N6-(pyridoxal phosphate)lysine" evidence="8">
    <location>
        <position position="78"/>
    </location>
</feature>
<dbReference type="PANTHER" id="PTHR11482">
    <property type="entry name" value="ARGININE/DIAMINOPIMELATE/ORNITHINE DECARBOXYLASE"/>
    <property type="match status" value="1"/>
</dbReference>
<name>N0BBJ4_9HYPH</name>
<dbReference type="STRING" id="670307.HYPDE_31108"/>
<dbReference type="Gene3D" id="2.40.37.10">
    <property type="entry name" value="Lyase, Ornithine Decarboxylase, Chain A, domain 1"/>
    <property type="match status" value="1"/>
</dbReference>
<comment type="cofactor">
    <cofactor evidence="1 8">
        <name>pyridoxal 5'-phosphate</name>
        <dbReference type="ChEBI" id="CHEBI:597326"/>
    </cofactor>
</comment>
<dbReference type="PANTHER" id="PTHR11482:SF6">
    <property type="entry name" value="ORNITHINE DECARBOXYLASE 1-RELATED"/>
    <property type="match status" value="1"/>
</dbReference>
<dbReference type="InterPro" id="IPR022657">
    <property type="entry name" value="De-COase2_CS"/>
</dbReference>
<comment type="similarity">
    <text evidence="2">Belongs to the Orn/Lys/Arg decarboxylase class-II family.</text>
</comment>
<dbReference type="HOGENOM" id="CLU_026444_1_3_5"/>
<evidence type="ECO:0000256" key="9">
    <source>
        <dbReference type="SAM" id="MobiDB-lite"/>
    </source>
</evidence>
<dbReference type="KEGG" id="hdt:HYPDE_31108"/>
<dbReference type="EMBL" id="CP005587">
    <property type="protein sequence ID" value="AGK57896.1"/>
    <property type="molecule type" value="Genomic_DNA"/>
</dbReference>
<dbReference type="GO" id="GO:0033387">
    <property type="term" value="P:putrescine biosynthetic process from arginine, via ornithine"/>
    <property type="evidence" value="ECO:0007669"/>
    <property type="project" value="TreeGrafter"/>
</dbReference>
<dbReference type="SUPFAM" id="SSF51419">
    <property type="entry name" value="PLP-binding barrel"/>
    <property type="match status" value="1"/>
</dbReference>
<dbReference type="AlphaFoldDB" id="N0BBJ4"/>
<keyword evidence="3 8" id="KW-0663">Pyridoxal phosphate</keyword>
<protein>
    <recommendedName>
        <fullName evidence="6">ornithine decarboxylase</fullName>
        <ecNumber evidence="6">4.1.1.17</ecNumber>
    </recommendedName>
</protein>